<dbReference type="EMBL" id="ATLV01019692">
    <property type="status" value="NOT_ANNOTATED_CDS"/>
    <property type="molecule type" value="Genomic_DNA"/>
</dbReference>
<gene>
    <name evidence="1" type="ORF">ZHAS_00012408</name>
</gene>
<dbReference type="AlphaFoldDB" id="A0A084W2T4"/>
<name>A0A084W2T4_ANOSI</name>
<sequence>MVSLDPPPPSVESGSKWINRKAFIKFNGKTLNHHTATPVSFTVPASILGPKSAKSITTSRPATLGLPQLAGRWEKQNPPHCAID</sequence>
<protein>
    <submittedName>
        <fullName evidence="1 2">Uncharacterized protein</fullName>
    </submittedName>
</protein>
<keyword evidence="3" id="KW-1185">Reference proteome</keyword>
<evidence type="ECO:0000313" key="2">
    <source>
        <dbReference type="EnsemblMetazoa" id="ASIC012408-PA"/>
    </source>
</evidence>
<dbReference type="Proteomes" id="UP000030765">
    <property type="component" value="Unassembled WGS sequence"/>
</dbReference>
<proteinExistence type="predicted"/>
<evidence type="ECO:0000313" key="1">
    <source>
        <dbReference type="EMBL" id="KFB44528.1"/>
    </source>
</evidence>
<organism evidence="1">
    <name type="scientific">Anopheles sinensis</name>
    <name type="common">Mosquito</name>
    <dbReference type="NCBI Taxonomy" id="74873"/>
    <lineage>
        <taxon>Eukaryota</taxon>
        <taxon>Metazoa</taxon>
        <taxon>Ecdysozoa</taxon>
        <taxon>Arthropoda</taxon>
        <taxon>Hexapoda</taxon>
        <taxon>Insecta</taxon>
        <taxon>Pterygota</taxon>
        <taxon>Neoptera</taxon>
        <taxon>Endopterygota</taxon>
        <taxon>Diptera</taxon>
        <taxon>Nematocera</taxon>
        <taxon>Culicoidea</taxon>
        <taxon>Culicidae</taxon>
        <taxon>Anophelinae</taxon>
        <taxon>Anopheles</taxon>
    </lineage>
</organism>
<evidence type="ECO:0000313" key="3">
    <source>
        <dbReference type="Proteomes" id="UP000030765"/>
    </source>
</evidence>
<reference evidence="1 3" key="1">
    <citation type="journal article" date="2014" name="BMC Genomics">
        <title>Genome sequence of Anopheles sinensis provides insight into genetics basis of mosquito competence for malaria parasites.</title>
        <authorList>
            <person name="Zhou D."/>
            <person name="Zhang D."/>
            <person name="Ding G."/>
            <person name="Shi L."/>
            <person name="Hou Q."/>
            <person name="Ye Y."/>
            <person name="Xu Y."/>
            <person name="Zhou H."/>
            <person name="Xiong C."/>
            <person name="Li S."/>
            <person name="Yu J."/>
            <person name="Hong S."/>
            <person name="Yu X."/>
            <person name="Zou P."/>
            <person name="Chen C."/>
            <person name="Chang X."/>
            <person name="Wang W."/>
            <person name="Lv Y."/>
            <person name="Sun Y."/>
            <person name="Ma L."/>
            <person name="Shen B."/>
            <person name="Zhu C."/>
        </authorList>
    </citation>
    <scope>NUCLEOTIDE SEQUENCE [LARGE SCALE GENOMIC DNA]</scope>
</reference>
<dbReference type="EMBL" id="KE525277">
    <property type="protein sequence ID" value="KFB44528.1"/>
    <property type="molecule type" value="Genomic_DNA"/>
</dbReference>
<accession>A0A084W2T4</accession>
<dbReference type="VEuPathDB" id="VectorBase:ASIC012408"/>
<reference evidence="2" key="2">
    <citation type="submission" date="2020-05" db="UniProtKB">
        <authorList>
            <consortium name="EnsemblMetazoa"/>
        </authorList>
    </citation>
    <scope>IDENTIFICATION</scope>
</reference>
<dbReference type="EnsemblMetazoa" id="ASIC012408-RA">
    <property type="protein sequence ID" value="ASIC012408-PA"/>
    <property type="gene ID" value="ASIC012408"/>
</dbReference>